<reference evidence="5 6" key="1">
    <citation type="submission" date="2023-01" db="EMBL/GenBank/DDBJ databases">
        <title>Characterization of estradiol degrading bacteria Microbacterium sp. MZT7 and reveal degrading genes through genome analysis.</title>
        <authorList>
            <person name="Hao P."/>
            <person name="Gao Y."/>
        </authorList>
    </citation>
    <scope>NUCLEOTIDE SEQUENCE [LARGE SCALE GENOMIC DNA]</scope>
    <source>
        <strain evidence="5 6">MZT7</strain>
    </source>
</reference>
<dbReference type="CDD" id="cd07377">
    <property type="entry name" value="WHTH_GntR"/>
    <property type="match status" value="1"/>
</dbReference>
<evidence type="ECO:0000313" key="5">
    <source>
        <dbReference type="EMBL" id="UGS26540.1"/>
    </source>
</evidence>
<dbReference type="PANTHER" id="PTHR44846:SF1">
    <property type="entry name" value="MANNOSYL-D-GLYCERATE TRANSPORT_METABOLISM SYSTEM REPRESSOR MNGR-RELATED"/>
    <property type="match status" value="1"/>
</dbReference>
<protein>
    <submittedName>
        <fullName evidence="5">GntR family transcriptional regulator</fullName>
    </submittedName>
</protein>
<proteinExistence type="predicted"/>
<dbReference type="Pfam" id="PF07702">
    <property type="entry name" value="UTRA"/>
    <property type="match status" value="1"/>
</dbReference>
<dbReference type="InterPro" id="IPR011663">
    <property type="entry name" value="UTRA"/>
</dbReference>
<dbReference type="PANTHER" id="PTHR44846">
    <property type="entry name" value="MANNOSYL-D-GLYCERATE TRANSPORT/METABOLISM SYSTEM REPRESSOR MNGR-RELATED"/>
    <property type="match status" value="1"/>
</dbReference>
<dbReference type="SMART" id="SM00345">
    <property type="entry name" value="HTH_GNTR"/>
    <property type="match status" value="1"/>
</dbReference>
<dbReference type="Proteomes" id="UP001199642">
    <property type="component" value="Chromosome"/>
</dbReference>
<keyword evidence="6" id="KW-1185">Reference proteome</keyword>
<evidence type="ECO:0000256" key="3">
    <source>
        <dbReference type="ARBA" id="ARBA00023163"/>
    </source>
</evidence>
<keyword evidence="2" id="KW-0238">DNA-binding</keyword>
<name>A0ABY3RU99_9MICO</name>
<feature type="domain" description="HTH gntR-type" evidence="4">
    <location>
        <begin position="7"/>
        <end position="75"/>
    </location>
</feature>
<sequence length="254" mass="28290">MRARDTAPKHLRIARMILREIEGGRYRPGTPLPSEATLAARFGVARGTIHRALQDVEESHRRVSRRGARWYVHEAPRMQDVTELRSFGQWALATGLRPGGRTVRSVEGRATAEEARELGVADRAPVLRITRVQTLDDVPAMVKRTTYPAWLIPLLSTLPEDARSIMEVVEREGGPGLAHGEHRISAMAATPEDARLLESPSATPLLRVERTVRTVDGRPFELSDDRYLGTVTAFSLVNAAPGQWRRGRDRARTA</sequence>
<dbReference type="SMART" id="SM00866">
    <property type="entry name" value="UTRA"/>
    <property type="match status" value="1"/>
</dbReference>
<dbReference type="Pfam" id="PF00392">
    <property type="entry name" value="GntR"/>
    <property type="match status" value="1"/>
</dbReference>
<evidence type="ECO:0000256" key="2">
    <source>
        <dbReference type="ARBA" id="ARBA00023125"/>
    </source>
</evidence>
<dbReference type="PROSITE" id="PS50949">
    <property type="entry name" value="HTH_GNTR"/>
    <property type="match status" value="1"/>
</dbReference>
<dbReference type="InterPro" id="IPR000524">
    <property type="entry name" value="Tscrpt_reg_HTH_GntR"/>
</dbReference>
<dbReference type="InterPro" id="IPR050679">
    <property type="entry name" value="Bact_HTH_transcr_reg"/>
</dbReference>
<evidence type="ECO:0000313" key="6">
    <source>
        <dbReference type="Proteomes" id="UP001199642"/>
    </source>
</evidence>
<evidence type="ECO:0000259" key="4">
    <source>
        <dbReference type="PROSITE" id="PS50949"/>
    </source>
</evidence>
<gene>
    <name evidence="5" type="ORF">K8F61_18280</name>
</gene>
<evidence type="ECO:0000256" key="1">
    <source>
        <dbReference type="ARBA" id="ARBA00023015"/>
    </source>
</evidence>
<dbReference type="RefSeq" id="WP_219086910.1">
    <property type="nucleotide sequence ID" value="NZ_CP082781.1"/>
</dbReference>
<dbReference type="EMBL" id="CP082781">
    <property type="protein sequence ID" value="UGS26540.1"/>
    <property type="molecule type" value="Genomic_DNA"/>
</dbReference>
<organism evidence="5 6">
    <name type="scientific">Microbacterium resistens</name>
    <dbReference type="NCBI Taxonomy" id="156977"/>
    <lineage>
        <taxon>Bacteria</taxon>
        <taxon>Bacillati</taxon>
        <taxon>Actinomycetota</taxon>
        <taxon>Actinomycetes</taxon>
        <taxon>Micrococcales</taxon>
        <taxon>Microbacteriaceae</taxon>
        <taxon>Microbacterium</taxon>
    </lineage>
</organism>
<keyword evidence="1" id="KW-0805">Transcription regulation</keyword>
<accession>A0ABY3RU99</accession>
<keyword evidence="3" id="KW-0804">Transcription</keyword>